<sequence length="477" mass="51420">MRTLPTETFSVWVLILQLTAYVSYLDFGVQTAVGRFVAYHNDLGNFEERDRIVNTSFAILCGSGLLAILLMFTLVWQLPLIFRTIPNKLLTETKIALLLVGSSLAIGLPFSVFNGVFVGIQRYEIPAIITGAGKLTTAILIVIAAKMNGSLALMGAAIAGVNFISYIVQFLACQRFNQGIKYSYNLVSKNAAKEVFSYCFSLSIGYIGLLLVSGVDTTIIGIFNLRAVAYYSIAASIITLIVGLQSAIFSPILPVAAVMDARSDAKQLGKLLITSTRYGMFMLFVTGIPLILGAKPFLTLWAGQEYAENGAIILQCLVIANIIRLSFVPYVTLVIGTAQQHLVIVSPLLEGFSNLITSLALGSIMGATGVALGTIIGGIVGVTGHISYNMPRTKGIIFSRYTFIKDALLSPSISVIPILLILPAMSFINSSLISGILLITGSISVTLVLIWNFSLLDYERKFIISLAISTVKNVIKL</sequence>
<evidence type="ECO:0000313" key="7">
    <source>
        <dbReference type="EMBL" id="RUS95245.1"/>
    </source>
</evidence>
<feature type="transmembrane region" description="Helical" evidence="6">
    <location>
        <begin position="432"/>
        <end position="453"/>
    </location>
</feature>
<feature type="transmembrane region" description="Helical" evidence="6">
    <location>
        <begin position="96"/>
        <end position="118"/>
    </location>
</feature>
<evidence type="ECO:0000256" key="6">
    <source>
        <dbReference type="SAM" id="Phobius"/>
    </source>
</evidence>
<evidence type="ECO:0008006" key="9">
    <source>
        <dbReference type="Google" id="ProtNLM"/>
    </source>
</evidence>
<keyword evidence="3 6" id="KW-0812">Transmembrane</keyword>
<feature type="transmembrane region" description="Helical" evidence="6">
    <location>
        <begin position="57"/>
        <end position="76"/>
    </location>
</feature>
<keyword evidence="2" id="KW-1003">Cell membrane</keyword>
<keyword evidence="5 6" id="KW-0472">Membrane</keyword>
<reference evidence="7" key="2">
    <citation type="journal article" date="2019" name="Genome Biol. Evol.">
        <title>Day and night: Metabolic profiles and evolutionary relationships of six axenic non-marine cyanobacteria.</title>
        <authorList>
            <person name="Will S.E."/>
            <person name="Henke P."/>
            <person name="Boedeker C."/>
            <person name="Huang S."/>
            <person name="Brinkmann H."/>
            <person name="Rohde M."/>
            <person name="Jarek M."/>
            <person name="Friedl T."/>
            <person name="Seufert S."/>
            <person name="Schumacher M."/>
            <person name="Overmann J."/>
            <person name="Neumann-Schaal M."/>
            <person name="Petersen J."/>
        </authorList>
    </citation>
    <scope>NUCLEOTIDE SEQUENCE [LARGE SCALE GENOMIC DNA]</scope>
    <source>
        <strain evidence="7">PCC 7102</strain>
    </source>
</reference>
<reference evidence="7" key="1">
    <citation type="submission" date="2018-12" db="EMBL/GenBank/DDBJ databases">
        <authorList>
            <person name="Will S."/>
            <person name="Neumann-Schaal M."/>
            <person name="Henke P."/>
        </authorList>
    </citation>
    <scope>NUCLEOTIDE SEQUENCE</scope>
    <source>
        <strain evidence="7">PCC 7102</strain>
    </source>
</reference>
<gene>
    <name evidence="7" type="ORF">DSM106972_091220</name>
</gene>
<protein>
    <recommendedName>
        <fullName evidence="9">Polysaccharide biosynthesis protein C-terminal domain-containing protein</fullName>
    </recommendedName>
</protein>
<dbReference type="InterPro" id="IPR050833">
    <property type="entry name" value="Poly_Biosynth_Transport"/>
</dbReference>
<feature type="transmembrane region" description="Helical" evidence="6">
    <location>
        <begin position="271"/>
        <end position="292"/>
    </location>
</feature>
<feature type="transmembrane region" description="Helical" evidence="6">
    <location>
        <begin position="229"/>
        <end position="259"/>
    </location>
</feature>
<dbReference type="EMBL" id="RSCL01000043">
    <property type="protein sequence ID" value="RUS95245.1"/>
    <property type="molecule type" value="Genomic_DNA"/>
</dbReference>
<dbReference type="Proteomes" id="UP000271624">
    <property type="component" value="Unassembled WGS sequence"/>
</dbReference>
<comment type="caution">
    <text evidence="7">The sequence shown here is derived from an EMBL/GenBank/DDBJ whole genome shotgun (WGS) entry which is preliminary data.</text>
</comment>
<dbReference type="AlphaFoldDB" id="A0A3S1IC97"/>
<evidence type="ECO:0000313" key="8">
    <source>
        <dbReference type="Proteomes" id="UP000271624"/>
    </source>
</evidence>
<evidence type="ECO:0000256" key="1">
    <source>
        <dbReference type="ARBA" id="ARBA00004651"/>
    </source>
</evidence>
<dbReference type="InterPro" id="IPR002528">
    <property type="entry name" value="MATE_fam"/>
</dbReference>
<dbReference type="GO" id="GO:0005886">
    <property type="term" value="C:plasma membrane"/>
    <property type="evidence" value="ECO:0007669"/>
    <property type="project" value="UniProtKB-SubCell"/>
</dbReference>
<feature type="transmembrane region" description="Helical" evidence="6">
    <location>
        <begin position="12"/>
        <end position="37"/>
    </location>
</feature>
<feature type="transmembrane region" description="Helical" evidence="6">
    <location>
        <begin position="195"/>
        <end position="223"/>
    </location>
</feature>
<feature type="transmembrane region" description="Helical" evidence="6">
    <location>
        <begin position="125"/>
        <end position="145"/>
    </location>
</feature>
<dbReference type="PANTHER" id="PTHR30250:SF26">
    <property type="entry name" value="PSMA PROTEIN"/>
    <property type="match status" value="1"/>
</dbReference>
<proteinExistence type="predicted"/>
<feature type="transmembrane region" description="Helical" evidence="6">
    <location>
        <begin position="367"/>
        <end position="386"/>
    </location>
</feature>
<feature type="transmembrane region" description="Helical" evidence="6">
    <location>
        <begin position="312"/>
        <end position="335"/>
    </location>
</feature>
<evidence type="ECO:0000256" key="3">
    <source>
        <dbReference type="ARBA" id="ARBA00022692"/>
    </source>
</evidence>
<accession>A0A3S1IC97</accession>
<evidence type="ECO:0000256" key="2">
    <source>
        <dbReference type="ARBA" id="ARBA00022475"/>
    </source>
</evidence>
<comment type="subcellular location">
    <subcellularLocation>
        <location evidence="1">Cell membrane</location>
        <topology evidence="1">Multi-pass membrane protein</topology>
    </subcellularLocation>
</comment>
<keyword evidence="8" id="KW-1185">Reference proteome</keyword>
<organism evidence="7 8">
    <name type="scientific">Dulcicalothrix desertica PCC 7102</name>
    <dbReference type="NCBI Taxonomy" id="232991"/>
    <lineage>
        <taxon>Bacteria</taxon>
        <taxon>Bacillati</taxon>
        <taxon>Cyanobacteriota</taxon>
        <taxon>Cyanophyceae</taxon>
        <taxon>Nostocales</taxon>
        <taxon>Calotrichaceae</taxon>
        <taxon>Dulcicalothrix</taxon>
    </lineage>
</organism>
<name>A0A3S1IC97_9CYAN</name>
<dbReference type="PANTHER" id="PTHR30250">
    <property type="entry name" value="PST FAMILY PREDICTED COLANIC ACID TRANSPORTER"/>
    <property type="match status" value="1"/>
</dbReference>
<evidence type="ECO:0000256" key="4">
    <source>
        <dbReference type="ARBA" id="ARBA00022989"/>
    </source>
</evidence>
<evidence type="ECO:0000256" key="5">
    <source>
        <dbReference type="ARBA" id="ARBA00023136"/>
    </source>
</evidence>
<feature type="transmembrane region" description="Helical" evidence="6">
    <location>
        <begin position="407"/>
        <end position="426"/>
    </location>
</feature>
<dbReference type="Pfam" id="PF01554">
    <property type="entry name" value="MatE"/>
    <property type="match status" value="1"/>
</dbReference>
<keyword evidence="4 6" id="KW-1133">Transmembrane helix</keyword>
<feature type="transmembrane region" description="Helical" evidence="6">
    <location>
        <begin position="151"/>
        <end position="174"/>
    </location>
</feature>